<evidence type="ECO:0000256" key="1">
    <source>
        <dbReference type="SAM" id="Phobius"/>
    </source>
</evidence>
<dbReference type="RefSeq" id="WP_164651885.1">
    <property type="nucleotide sequence ID" value="NZ_JAAIJR010000003.1"/>
</dbReference>
<accession>A0A6P1DTG6</accession>
<evidence type="ECO:0000313" key="3">
    <source>
        <dbReference type="EMBL" id="NEX19005.1"/>
    </source>
</evidence>
<keyword evidence="4" id="KW-1185">Reference proteome</keyword>
<gene>
    <name evidence="3" type="ORF">G3480_01515</name>
</gene>
<keyword evidence="1" id="KW-0472">Membrane</keyword>
<protein>
    <submittedName>
        <fullName evidence="3">DUF2892 domain-containing protein</fullName>
    </submittedName>
</protein>
<evidence type="ECO:0000313" key="4">
    <source>
        <dbReference type="Proteomes" id="UP000471640"/>
    </source>
</evidence>
<proteinExistence type="predicted"/>
<keyword evidence="1" id="KW-1133">Transmembrane helix</keyword>
<name>A0A6P1DTG6_9GAMM</name>
<feature type="transmembrane region" description="Helical" evidence="1">
    <location>
        <begin position="12"/>
        <end position="27"/>
    </location>
</feature>
<comment type="caution">
    <text evidence="3">The sequence shown here is derived from an EMBL/GenBank/DDBJ whole genome shotgun (WGS) entry which is preliminary data.</text>
</comment>
<evidence type="ECO:0000259" key="2">
    <source>
        <dbReference type="Pfam" id="PF11127"/>
    </source>
</evidence>
<dbReference type="InterPro" id="IPR021309">
    <property type="entry name" value="YgaP-like_TM"/>
</dbReference>
<sequence>MFKQNVGDKDRLVRAILGVAIIFWGISNHNALGLIGFVFLATAYFRTCLAYIPMDVDTTKS</sequence>
<feature type="transmembrane region" description="Helical" evidence="1">
    <location>
        <begin position="33"/>
        <end position="52"/>
    </location>
</feature>
<dbReference type="EMBL" id="JAAIJR010000003">
    <property type="protein sequence ID" value="NEX19005.1"/>
    <property type="molecule type" value="Genomic_DNA"/>
</dbReference>
<organism evidence="3 4">
    <name type="scientific">Thiorhodococcus mannitoliphagus</name>
    <dbReference type="NCBI Taxonomy" id="329406"/>
    <lineage>
        <taxon>Bacteria</taxon>
        <taxon>Pseudomonadati</taxon>
        <taxon>Pseudomonadota</taxon>
        <taxon>Gammaproteobacteria</taxon>
        <taxon>Chromatiales</taxon>
        <taxon>Chromatiaceae</taxon>
        <taxon>Thiorhodococcus</taxon>
    </lineage>
</organism>
<reference evidence="3 4" key="2">
    <citation type="submission" date="2020-02" db="EMBL/GenBank/DDBJ databases">
        <title>Genome sequences of Thiorhodococcus mannitoliphagus and Thiorhodococcus minor, purple sulfur photosynthetic bacteria in the gammaproteobacterial family, Chromatiaceae.</title>
        <authorList>
            <person name="Aviles F.A."/>
            <person name="Meyer T.E."/>
            <person name="Kyndt J.A."/>
        </authorList>
    </citation>
    <scope>NUCLEOTIDE SEQUENCE [LARGE SCALE GENOMIC DNA]</scope>
    <source>
        <strain evidence="3 4">DSM 18266</strain>
    </source>
</reference>
<dbReference type="Proteomes" id="UP000471640">
    <property type="component" value="Unassembled WGS sequence"/>
</dbReference>
<dbReference type="AlphaFoldDB" id="A0A6P1DTG6"/>
<dbReference type="Pfam" id="PF11127">
    <property type="entry name" value="YgaP-like_TM"/>
    <property type="match status" value="1"/>
</dbReference>
<reference evidence="4" key="1">
    <citation type="journal article" date="2020" name="Microbiol. Resour. Announc.">
        <title>Draft Genome Sequences of Thiorhodococcus mannitoliphagus and Thiorhodococcus minor, Purple Sulfur Photosynthetic Bacteria in the Gammaproteobacterial Family Chromatiaceae.</title>
        <authorList>
            <person name="Aviles F.A."/>
            <person name="Meyer T.E."/>
            <person name="Kyndt J.A."/>
        </authorList>
    </citation>
    <scope>NUCLEOTIDE SEQUENCE [LARGE SCALE GENOMIC DNA]</scope>
    <source>
        <strain evidence="4">DSM 18266</strain>
    </source>
</reference>
<keyword evidence="1" id="KW-0812">Transmembrane</keyword>
<feature type="domain" description="Inner membrane protein YgaP-like transmembrane" evidence="2">
    <location>
        <begin position="3"/>
        <end position="60"/>
    </location>
</feature>